<dbReference type="GO" id="GO:0016787">
    <property type="term" value="F:hydrolase activity"/>
    <property type="evidence" value="ECO:0007669"/>
    <property type="project" value="UniProtKB-KW"/>
</dbReference>
<dbReference type="InterPro" id="IPR029058">
    <property type="entry name" value="AB_hydrolase_fold"/>
</dbReference>
<evidence type="ECO:0000259" key="1">
    <source>
        <dbReference type="Pfam" id="PF08386"/>
    </source>
</evidence>
<proteinExistence type="predicted"/>
<evidence type="ECO:0000313" key="2">
    <source>
        <dbReference type="EMBL" id="MEJ8672603.1"/>
    </source>
</evidence>
<dbReference type="Gene3D" id="3.40.50.1820">
    <property type="entry name" value="alpha/beta hydrolase"/>
    <property type="match status" value="1"/>
</dbReference>
<feature type="domain" description="Peptidase S33 tripeptidyl aminopeptidase-like C-terminal" evidence="1">
    <location>
        <begin position="4"/>
        <end position="69"/>
    </location>
</feature>
<gene>
    <name evidence="2" type="ORF">WKI71_42560</name>
</gene>
<comment type="caution">
    <text evidence="2">The sequence shown here is derived from an EMBL/GenBank/DDBJ whole genome shotgun (WGS) entry which is preliminary data.</text>
</comment>
<dbReference type="Pfam" id="PF08386">
    <property type="entry name" value="Abhydrolase_4"/>
    <property type="match status" value="1"/>
</dbReference>
<name>A0ABU8UUN1_9ACTN</name>
<dbReference type="Proteomes" id="UP001376459">
    <property type="component" value="Unassembled WGS sequence"/>
</dbReference>
<dbReference type="EMBL" id="JBBKAK010000001">
    <property type="protein sequence ID" value="MEJ8672603.1"/>
    <property type="molecule type" value="Genomic_DNA"/>
</dbReference>
<evidence type="ECO:0000313" key="3">
    <source>
        <dbReference type="Proteomes" id="UP001376459"/>
    </source>
</evidence>
<accession>A0ABU8UUN1</accession>
<sequence>MTRSSIPTLVMSAGFDAQTGASNGAYAARTLSRSTVVTVPYVAHVAFAESPCARAITVSFFNSPNAPDRSCLAGLQPPRFEIAP</sequence>
<dbReference type="InterPro" id="IPR013595">
    <property type="entry name" value="Pept_S33_TAP-like_C"/>
</dbReference>
<organism evidence="2 3">
    <name type="scientific">Streptomyces machairae</name>
    <dbReference type="NCBI Taxonomy" id="3134109"/>
    <lineage>
        <taxon>Bacteria</taxon>
        <taxon>Bacillati</taxon>
        <taxon>Actinomycetota</taxon>
        <taxon>Actinomycetes</taxon>
        <taxon>Kitasatosporales</taxon>
        <taxon>Streptomycetaceae</taxon>
        <taxon>Streptomyces</taxon>
    </lineage>
</organism>
<protein>
    <submittedName>
        <fullName evidence="2">Alpha/beta hydrolase</fullName>
    </submittedName>
</protein>
<dbReference type="SUPFAM" id="SSF53474">
    <property type="entry name" value="alpha/beta-Hydrolases"/>
    <property type="match status" value="1"/>
</dbReference>
<keyword evidence="3" id="KW-1185">Reference proteome</keyword>
<keyword evidence="2" id="KW-0378">Hydrolase</keyword>
<reference evidence="2 3" key="1">
    <citation type="submission" date="2024-03" db="EMBL/GenBank/DDBJ databases">
        <title>Novel Streptomyces species of biotechnological and ecological value are a feature of Machair soil.</title>
        <authorList>
            <person name="Prole J.R."/>
            <person name="Goodfellow M."/>
            <person name="Allenby N."/>
            <person name="Ward A.C."/>
        </authorList>
    </citation>
    <scope>NUCLEOTIDE SEQUENCE [LARGE SCALE GENOMIC DNA]</scope>
    <source>
        <strain evidence="2 3">MS1.AVA.1</strain>
    </source>
</reference>